<organism evidence="1">
    <name type="scientific">Arundo donax</name>
    <name type="common">Giant reed</name>
    <name type="synonym">Donax arundinaceus</name>
    <dbReference type="NCBI Taxonomy" id="35708"/>
    <lineage>
        <taxon>Eukaryota</taxon>
        <taxon>Viridiplantae</taxon>
        <taxon>Streptophyta</taxon>
        <taxon>Embryophyta</taxon>
        <taxon>Tracheophyta</taxon>
        <taxon>Spermatophyta</taxon>
        <taxon>Magnoliopsida</taxon>
        <taxon>Liliopsida</taxon>
        <taxon>Poales</taxon>
        <taxon>Poaceae</taxon>
        <taxon>PACMAD clade</taxon>
        <taxon>Arundinoideae</taxon>
        <taxon>Arundineae</taxon>
        <taxon>Arundo</taxon>
    </lineage>
</organism>
<name>A0A0A8Y6V3_ARUDO</name>
<sequence length="92" mass="10469">MKDEPATSKLFKCSVGKCRERISTVFPREGHRYSSIPSAGSANPTLSSEIYESMVCKRCWRPLSGEPSFQHSSITYQKIYQVVKSMKWTSND</sequence>
<protein>
    <submittedName>
        <fullName evidence="1">Uncharacterized protein</fullName>
    </submittedName>
</protein>
<dbReference type="AlphaFoldDB" id="A0A0A8Y6V3"/>
<proteinExistence type="predicted"/>
<evidence type="ECO:0000313" key="1">
    <source>
        <dbReference type="EMBL" id="JAD21784.1"/>
    </source>
</evidence>
<reference evidence="1" key="2">
    <citation type="journal article" date="2015" name="Data Brief">
        <title>Shoot transcriptome of the giant reed, Arundo donax.</title>
        <authorList>
            <person name="Barrero R.A."/>
            <person name="Guerrero F.D."/>
            <person name="Moolhuijzen P."/>
            <person name="Goolsby J.A."/>
            <person name="Tidwell J."/>
            <person name="Bellgard S.E."/>
            <person name="Bellgard M.I."/>
        </authorList>
    </citation>
    <scope>NUCLEOTIDE SEQUENCE</scope>
    <source>
        <tissue evidence="1">Shoot tissue taken approximately 20 cm above the soil surface</tissue>
    </source>
</reference>
<accession>A0A0A8Y6V3</accession>
<dbReference type="EMBL" id="GBRH01276111">
    <property type="protein sequence ID" value="JAD21784.1"/>
    <property type="molecule type" value="Transcribed_RNA"/>
</dbReference>
<reference evidence="1" key="1">
    <citation type="submission" date="2014-09" db="EMBL/GenBank/DDBJ databases">
        <authorList>
            <person name="Magalhaes I.L.F."/>
            <person name="Oliveira U."/>
            <person name="Santos F.R."/>
            <person name="Vidigal T.H.D.A."/>
            <person name="Brescovit A.D."/>
            <person name="Santos A.J."/>
        </authorList>
    </citation>
    <scope>NUCLEOTIDE SEQUENCE</scope>
    <source>
        <tissue evidence="1">Shoot tissue taken approximately 20 cm above the soil surface</tissue>
    </source>
</reference>